<keyword evidence="4" id="KW-0378">Hydrolase</keyword>
<gene>
    <name evidence="7" type="ORF">A7K69_18040</name>
</gene>
<dbReference type="AlphaFoldDB" id="A0A1B7KUM0"/>
<dbReference type="InterPro" id="IPR001907">
    <property type="entry name" value="ClpP"/>
</dbReference>
<keyword evidence="5" id="KW-0720">Serine protease</keyword>
<organism evidence="7 8">
    <name type="scientific">Parageobacillus thermoglucosidasius</name>
    <name type="common">Geobacillus thermoglucosidasius</name>
    <dbReference type="NCBI Taxonomy" id="1426"/>
    <lineage>
        <taxon>Bacteria</taxon>
        <taxon>Bacillati</taxon>
        <taxon>Bacillota</taxon>
        <taxon>Bacilli</taxon>
        <taxon>Bacillales</taxon>
        <taxon>Anoxybacillaceae</taxon>
        <taxon>Parageobacillus</taxon>
    </lineage>
</organism>
<evidence type="ECO:0000256" key="1">
    <source>
        <dbReference type="ARBA" id="ARBA00007039"/>
    </source>
</evidence>
<dbReference type="CDD" id="cd07016">
    <property type="entry name" value="S14_ClpP_1"/>
    <property type="match status" value="1"/>
</dbReference>
<dbReference type="GO" id="GO:0004252">
    <property type="term" value="F:serine-type endopeptidase activity"/>
    <property type="evidence" value="ECO:0007669"/>
    <property type="project" value="InterPro"/>
</dbReference>
<dbReference type="EMBL" id="LXMA01000008">
    <property type="protein sequence ID" value="OAT73772.1"/>
    <property type="molecule type" value="Genomic_DNA"/>
</dbReference>
<dbReference type="InterPro" id="IPR029045">
    <property type="entry name" value="ClpP/crotonase-like_dom_sf"/>
</dbReference>
<comment type="similarity">
    <text evidence="1 6">Belongs to the peptidase S14 family.</text>
</comment>
<name>A0A1B7KUM0_PARTM</name>
<keyword evidence="2" id="KW-0963">Cytoplasm</keyword>
<dbReference type="InterPro" id="IPR023562">
    <property type="entry name" value="ClpP/TepA"/>
</dbReference>
<reference evidence="8" key="1">
    <citation type="submission" date="2016-05" db="EMBL/GenBank/DDBJ databases">
        <authorList>
            <person name="Wang W."/>
            <person name="Zhu L."/>
        </authorList>
    </citation>
    <scope>NUCLEOTIDE SEQUENCE [LARGE SCALE GENOMIC DNA]</scope>
    <source>
        <strain evidence="8">W-2</strain>
    </source>
</reference>
<dbReference type="Pfam" id="PF00574">
    <property type="entry name" value="CLP_protease"/>
    <property type="match status" value="1"/>
</dbReference>
<dbReference type="GO" id="GO:0006515">
    <property type="term" value="P:protein quality control for misfolded or incompletely synthesized proteins"/>
    <property type="evidence" value="ECO:0007669"/>
    <property type="project" value="TreeGrafter"/>
</dbReference>
<protein>
    <recommendedName>
        <fullName evidence="6">ATP-dependent Clp protease proteolytic subunit</fullName>
    </recommendedName>
</protein>
<evidence type="ECO:0000256" key="6">
    <source>
        <dbReference type="RuleBase" id="RU003567"/>
    </source>
</evidence>
<evidence type="ECO:0000256" key="3">
    <source>
        <dbReference type="ARBA" id="ARBA00022670"/>
    </source>
</evidence>
<comment type="caution">
    <text evidence="7">The sequence shown here is derived from an EMBL/GenBank/DDBJ whole genome shotgun (WGS) entry which is preliminary data.</text>
</comment>
<dbReference type="PRINTS" id="PR00127">
    <property type="entry name" value="CLPPROTEASEP"/>
</dbReference>
<dbReference type="Proteomes" id="UP000078290">
    <property type="component" value="Unassembled WGS sequence"/>
</dbReference>
<evidence type="ECO:0000313" key="7">
    <source>
        <dbReference type="EMBL" id="OAT73772.1"/>
    </source>
</evidence>
<evidence type="ECO:0000256" key="5">
    <source>
        <dbReference type="ARBA" id="ARBA00022825"/>
    </source>
</evidence>
<dbReference type="PANTHER" id="PTHR10381:SF70">
    <property type="entry name" value="ATP-DEPENDENT CLP PROTEASE PROTEOLYTIC SUBUNIT"/>
    <property type="match status" value="1"/>
</dbReference>
<sequence>MELPKINKRFEVLNKAESNEADMYLYGSIGSGWFADISSKDVKAKLDSITAKIINIHINSPGGDVFESIAIHNLLKNHKATINIHIDGYAASGASVIAMAGDKIIMPKNTMMMIHKAWTIAAGNAKELRKVADDLEKIDTAVIESYTSRFVGERRELEKLLDEETWLTAAECKVLGFCDEIVDEIEIPDEENEQEETSAKEEILNKYIAASLDGKAVAQTTENNHKPKEEKTINNANIIYQFLSSLTRSENN</sequence>
<dbReference type="NCBIfam" id="NF045542">
    <property type="entry name" value="Clp_rel_HeadMat"/>
    <property type="match status" value="1"/>
</dbReference>
<dbReference type="PANTHER" id="PTHR10381">
    <property type="entry name" value="ATP-DEPENDENT CLP PROTEASE PROTEOLYTIC SUBUNIT"/>
    <property type="match status" value="1"/>
</dbReference>
<evidence type="ECO:0000313" key="8">
    <source>
        <dbReference type="Proteomes" id="UP000078290"/>
    </source>
</evidence>
<evidence type="ECO:0000256" key="2">
    <source>
        <dbReference type="ARBA" id="ARBA00022490"/>
    </source>
</evidence>
<accession>A0A1B7KUM0</accession>
<proteinExistence type="inferred from homology"/>
<dbReference type="GO" id="GO:0004176">
    <property type="term" value="F:ATP-dependent peptidase activity"/>
    <property type="evidence" value="ECO:0007669"/>
    <property type="project" value="InterPro"/>
</dbReference>
<dbReference type="SUPFAM" id="SSF52096">
    <property type="entry name" value="ClpP/crotonase"/>
    <property type="match status" value="1"/>
</dbReference>
<evidence type="ECO:0000256" key="4">
    <source>
        <dbReference type="ARBA" id="ARBA00022801"/>
    </source>
</evidence>
<dbReference type="Gene3D" id="3.90.226.10">
    <property type="entry name" value="2-enoyl-CoA Hydratase, Chain A, domain 1"/>
    <property type="match status" value="1"/>
</dbReference>
<dbReference type="GO" id="GO:0009368">
    <property type="term" value="C:endopeptidase Clp complex"/>
    <property type="evidence" value="ECO:0007669"/>
    <property type="project" value="TreeGrafter"/>
</dbReference>
<keyword evidence="3" id="KW-0645">Protease</keyword>
<dbReference type="GO" id="GO:0051117">
    <property type="term" value="F:ATPase binding"/>
    <property type="evidence" value="ECO:0007669"/>
    <property type="project" value="TreeGrafter"/>
</dbReference>